<reference evidence="1" key="2">
    <citation type="journal article" date="2015" name="Fish Shellfish Immunol.">
        <title>Early steps in the European eel (Anguilla anguilla)-Vibrio vulnificus interaction in the gills: Role of the RtxA13 toxin.</title>
        <authorList>
            <person name="Callol A."/>
            <person name="Pajuelo D."/>
            <person name="Ebbesson L."/>
            <person name="Teles M."/>
            <person name="MacKenzie S."/>
            <person name="Amaro C."/>
        </authorList>
    </citation>
    <scope>NUCLEOTIDE SEQUENCE</scope>
</reference>
<protein>
    <submittedName>
        <fullName evidence="1">Uncharacterized protein</fullName>
    </submittedName>
</protein>
<reference evidence="1" key="1">
    <citation type="submission" date="2014-11" db="EMBL/GenBank/DDBJ databases">
        <authorList>
            <person name="Amaro Gonzalez C."/>
        </authorList>
    </citation>
    <scope>NUCLEOTIDE SEQUENCE</scope>
</reference>
<evidence type="ECO:0000313" key="1">
    <source>
        <dbReference type="EMBL" id="JAH27498.1"/>
    </source>
</evidence>
<accession>A0A0E9RGL4</accession>
<dbReference type="AlphaFoldDB" id="A0A0E9RGL4"/>
<name>A0A0E9RGL4_ANGAN</name>
<organism evidence="1">
    <name type="scientific">Anguilla anguilla</name>
    <name type="common">European freshwater eel</name>
    <name type="synonym">Muraena anguilla</name>
    <dbReference type="NCBI Taxonomy" id="7936"/>
    <lineage>
        <taxon>Eukaryota</taxon>
        <taxon>Metazoa</taxon>
        <taxon>Chordata</taxon>
        <taxon>Craniata</taxon>
        <taxon>Vertebrata</taxon>
        <taxon>Euteleostomi</taxon>
        <taxon>Actinopterygii</taxon>
        <taxon>Neopterygii</taxon>
        <taxon>Teleostei</taxon>
        <taxon>Anguilliformes</taxon>
        <taxon>Anguillidae</taxon>
        <taxon>Anguilla</taxon>
    </lineage>
</organism>
<proteinExistence type="predicted"/>
<dbReference type="EMBL" id="GBXM01081079">
    <property type="protein sequence ID" value="JAH27498.1"/>
    <property type="molecule type" value="Transcribed_RNA"/>
</dbReference>
<sequence>MHCNEFIAIWSILRLGYLSGQL</sequence>